<name>C0XUY1_CORLD</name>
<dbReference type="HOGENOM" id="CLU_3166967_0_0_11"/>
<gene>
    <name evidence="1" type="ORF">HMPREF0298_2251</name>
</gene>
<accession>C0XUY1</accession>
<evidence type="ECO:0000313" key="2">
    <source>
        <dbReference type="Proteomes" id="UP000006196"/>
    </source>
</evidence>
<keyword evidence="2" id="KW-1185">Reference proteome</keyword>
<sequence length="47" mass="5053">MRIANAPRFLPAIPVAMPTIAATTKRAKVRSTVSVIVVAFWPALSTM</sequence>
<reference evidence="1" key="1">
    <citation type="submission" date="2009-01" db="EMBL/GenBank/DDBJ databases">
        <authorList>
            <person name="Qin X."/>
            <person name="Bachman B."/>
            <person name="Battles P."/>
            <person name="Bell A."/>
            <person name="Bess C."/>
            <person name="Bickham C."/>
            <person name="Chaboub L."/>
            <person name="Chen D."/>
            <person name="Coyle M."/>
            <person name="Deiros D.R."/>
            <person name="Dinh H."/>
            <person name="Forbes L."/>
            <person name="Fowler G."/>
            <person name="Francisco L."/>
            <person name="Fu Q."/>
            <person name="Gubbala S."/>
            <person name="Hale W."/>
            <person name="Han Y."/>
            <person name="Hemphill L."/>
            <person name="Highlander S.K."/>
            <person name="Hirani K."/>
            <person name="Hogues M."/>
            <person name="Jackson L."/>
            <person name="Jakkamsetti A."/>
            <person name="Javaid M."/>
            <person name="Jiang H."/>
            <person name="Korchina V."/>
            <person name="Kovar C."/>
            <person name="Lara F."/>
            <person name="Lee S."/>
            <person name="Mata R."/>
            <person name="Mathew T."/>
            <person name="Moen C."/>
            <person name="Morales K."/>
            <person name="Munidasa M."/>
            <person name="Nazareth L."/>
            <person name="Ngo R."/>
            <person name="Nguyen L."/>
            <person name="Okwuonu G."/>
            <person name="Ongeri F."/>
            <person name="Patil S."/>
            <person name="Petrosino J."/>
            <person name="Pham C."/>
            <person name="Pham P."/>
            <person name="Pu L.-L."/>
            <person name="Puazo M."/>
            <person name="Raj R."/>
            <person name="Reid J."/>
            <person name="Rouhana J."/>
            <person name="Saada N."/>
            <person name="Shang Y."/>
            <person name="Simmons D."/>
            <person name="Thornton R."/>
            <person name="Warren J."/>
            <person name="Weissenberger G."/>
            <person name="Zhang J."/>
            <person name="Zhang L."/>
            <person name="Zhou C."/>
            <person name="Zhu D."/>
            <person name="Muzny D."/>
            <person name="Worley K."/>
            <person name="Gibbs R."/>
        </authorList>
    </citation>
    <scope>NUCLEOTIDE SEQUENCE [LARGE SCALE GENOMIC DNA]</scope>
    <source>
        <strain evidence="1">DSM 44291</strain>
    </source>
</reference>
<proteinExistence type="predicted"/>
<dbReference type="STRING" id="525263.HMPREF0298_2251"/>
<protein>
    <submittedName>
        <fullName evidence="1">Uncharacterized protein</fullName>
    </submittedName>
</protein>
<dbReference type="Proteomes" id="UP000006196">
    <property type="component" value="Unassembled WGS sequence"/>
</dbReference>
<comment type="caution">
    <text evidence="1">The sequence shown here is derived from an EMBL/GenBank/DDBJ whole genome shotgun (WGS) entry which is preliminary data.</text>
</comment>
<organism evidence="1 2">
    <name type="scientific">Corynebacterium lipophiloflavum (strain ATCC 700352 / DSM 44291 / CCUG 37336 / JCM 10383 / DMMZ 1944)</name>
    <dbReference type="NCBI Taxonomy" id="525263"/>
    <lineage>
        <taxon>Bacteria</taxon>
        <taxon>Bacillati</taxon>
        <taxon>Actinomycetota</taxon>
        <taxon>Actinomycetes</taxon>
        <taxon>Mycobacteriales</taxon>
        <taxon>Corynebacteriaceae</taxon>
        <taxon>Corynebacterium</taxon>
    </lineage>
</organism>
<evidence type="ECO:0000313" key="1">
    <source>
        <dbReference type="EMBL" id="EEI15917.1"/>
    </source>
</evidence>
<dbReference type="AlphaFoldDB" id="C0XUY1"/>
<dbReference type="EMBL" id="ACHJ01000170">
    <property type="protein sequence ID" value="EEI15917.1"/>
    <property type="molecule type" value="Genomic_DNA"/>
</dbReference>